<dbReference type="InterPro" id="IPR005467">
    <property type="entry name" value="His_kinase_dom"/>
</dbReference>
<dbReference type="EMBL" id="JAGSPJ010000005">
    <property type="protein sequence ID" value="MBR7800983.1"/>
    <property type="molecule type" value="Genomic_DNA"/>
</dbReference>
<keyword evidence="6" id="KW-0067">ATP-binding</keyword>
<feature type="domain" description="Histidine kinase" evidence="9">
    <location>
        <begin position="448"/>
        <end position="679"/>
    </location>
</feature>
<protein>
    <recommendedName>
        <fullName evidence="2">histidine kinase</fullName>
        <ecNumber evidence="2">2.7.13.3</ecNumber>
    </recommendedName>
</protein>
<feature type="coiled-coil region" evidence="8">
    <location>
        <begin position="377"/>
        <end position="432"/>
    </location>
</feature>
<evidence type="ECO:0000256" key="8">
    <source>
        <dbReference type="SAM" id="Coils"/>
    </source>
</evidence>
<dbReference type="SMART" id="SM00387">
    <property type="entry name" value="HATPase_c"/>
    <property type="match status" value="1"/>
</dbReference>
<keyword evidence="5 10" id="KW-0418">Kinase</keyword>
<accession>A0A941E757</accession>
<dbReference type="SUPFAM" id="SSF55874">
    <property type="entry name" value="ATPase domain of HSP90 chaperone/DNA topoisomerase II/histidine kinase"/>
    <property type="match status" value="1"/>
</dbReference>
<dbReference type="RefSeq" id="WP_212676098.1">
    <property type="nucleotide sequence ID" value="NZ_JAGSPJ010000005.1"/>
</dbReference>
<gene>
    <name evidence="10" type="ORF">KDM90_13320</name>
</gene>
<dbReference type="Pfam" id="PF02518">
    <property type="entry name" value="HATPase_c"/>
    <property type="match status" value="1"/>
</dbReference>
<keyword evidence="7" id="KW-0902">Two-component regulatory system</keyword>
<evidence type="ECO:0000256" key="7">
    <source>
        <dbReference type="ARBA" id="ARBA00023012"/>
    </source>
</evidence>
<dbReference type="GO" id="GO:0004673">
    <property type="term" value="F:protein histidine kinase activity"/>
    <property type="evidence" value="ECO:0007669"/>
    <property type="project" value="UniProtKB-EC"/>
</dbReference>
<dbReference type="GO" id="GO:0007234">
    <property type="term" value="P:osmosensory signaling via phosphorelay pathway"/>
    <property type="evidence" value="ECO:0007669"/>
    <property type="project" value="TreeGrafter"/>
</dbReference>
<dbReference type="InterPro" id="IPR036890">
    <property type="entry name" value="HATPase_C_sf"/>
</dbReference>
<dbReference type="PANTHER" id="PTHR42878:SF7">
    <property type="entry name" value="SENSOR HISTIDINE KINASE GLRK"/>
    <property type="match status" value="1"/>
</dbReference>
<comment type="caution">
    <text evidence="10">The sequence shown here is derived from an EMBL/GenBank/DDBJ whole genome shotgun (WGS) entry which is preliminary data.</text>
</comment>
<dbReference type="EC" id="2.7.13.3" evidence="2"/>
<evidence type="ECO:0000256" key="2">
    <source>
        <dbReference type="ARBA" id="ARBA00012438"/>
    </source>
</evidence>
<dbReference type="Gene3D" id="1.10.287.130">
    <property type="match status" value="1"/>
</dbReference>
<dbReference type="AlphaFoldDB" id="A0A941E757"/>
<dbReference type="InterPro" id="IPR050351">
    <property type="entry name" value="BphY/WalK/GraS-like"/>
</dbReference>
<sequence length="696" mass="78579">MILQSKDQAALHRSDLDSLLEQGRGLCLGGQFNEFQALLPHIAAQNLSPDHALFLEILMLYPNAHSGISNHTALLQRAMSLHELAQAMGNSLARAWIWEAMQAIQIQLQLHYAALHSTAMAAETFEHCGRTKDAMSMRVSRCLVMIHCEMYREIIEMSEVLLQNRTLLDDVALCNLLRSSASAYYFLGNEAEGIAARNAWISALKLHQECLTIAQAARIEKFILIAHTNIAILSASLGLRQETAEHLLQIEGMQKQAEHINISWSYWIRYCEALLLCQSAEFDKGWKALLALEQELQLLDIRTAPVRDAVLKKIVSLGKKWEHFEQALHAAEQLMALHQQRRCLLSKTLGETLEDVMAVPTLQHQNQELSQQGHRLEASLARRNTELSQTLIQLQQEASIRLQTEQALLSAHNNLEEQVRQRTKELERALSVVMRQEKQLALGRLVVGIAHEMNTPLGNATIAASTLEFHAQSLIEDLNGTSISRSKLRHTIEAMLEGNALLNRALLTASELVQRFRALAIEQHQEELREFDLSKRCEHLLRDWSRRFEAMGIETQIQLATSIMHVGYPNALFQVLDQLIDNAVRHGLHHVQEPRLEFKLYEKGDQIQIDVRDNGLGIAEENLQRIFEPFFSKQLGLNGIGLGLTVTHSIITDLMGGTIQVCNHHEQGLQVNVRLPKLVTPRSTIIMETNVTKTDS</sequence>
<reference evidence="10" key="1">
    <citation type="submission" date="2021-04" db="EMBL/GenBank/DDBJ databases">
        <title>novel species isolated from subtropical streams in China.</title>
        <authorList>
            <person name="Lu H."/>
        </authorList>
    </citation>
    <scope>NUCLEOTIDE SEQUENCE</scope>
    <source>
        <strain evidence="10">FT137W</strain>
    </source>
</reference>
<comment type="catalytic activity">
    <reaction evidence="1">
        <text>ATP + protein L-histidine = ADP + protein N-phospho-L-histidine.</text>
        <dbReference type="EC" id="2.7.13.3"/>
    </reaction>
</comment>
<keyword evidence="8" id="KW-0175">Coiled coil</keyword>
<evidence type="ECO:0000256" key="3">
    <source>
        <dbReference type="ARBA" id="ARBA00022679"/>
    </source>
</evidence>
<dbReference type="GO" id="GO:0005524">
    <property type="term" value="F:ATP binding"/>
    <property type="evidence" value="ECO:0007669"/>
    <property type="project" value="UniProtKB-KW"/>
</dbReference>
<dbReference type="InterPro" id="IPR004358">
    <property type="entry name" value="Sig_transdc_His_kin-like_C"/>
</dbReference>
<keyword evidence="3" id="KW-0808">Transferase</keyword>
<proteinExistence type="predicted"/>
<evidence type="ECO:0000256" key="5">
    <source>
        <dbReference type="ARBA" id="ARBA00022777"/>
    </source>
</evidence>
<keyword evidence="4" id="KW-0547">Nucleotide-binding</keyword>
<evidence type="ECO:0000256" key="1">
    <source>
        <dbReference type="ARBA" id="ARBA00000085"/>
    </source>
</evidence>
<evidence type="ECO:0000256" key="4">
    <source>
        <dbReference type="ARBA" id="ARBA00022741"/>
    </source>
</evidence>
<dbReference type="PROSITE" id="PS50109">
    <property type="entry name" value="HIS_KIN"/>
    <property type="match status" value="1"/>
</dbReference>
<dbReference type="InterPro" id="IPR003594">
    <property type="entry name" value="HATPase_dom"/>
</dbReference>
<keyword evidence="11" id="KW-1185">Reference proteome</keyword>
<evidence type="ECO:0000256" key="6">
    <source>
        <dbReference type="ARBA" id="ARBA00022840"/>
    </source>
</evidence>
<dbReference type="PRINTS" id="PR00344">
    <property type="entry name" value="BCTRLSENSOR"/>
</dbReference>
<name>A0A941E757_9BURK</name>
<dbReference type="Proteomes" id="UP000678545">
    <property type="component" value="Unassembled WGS sequence"/>
</dbReference>
<dbReference type="CDD" id="cd00075">
    <property type="entry name" value="HATPase"/>
    <property type="match status" value="1"/>
</dbReference>
<evidence type="ECO:0000313" key="10">
    <source>
        <dbReference type="EMBL" id="MBR7800983.1"/>
    </source>
</evidence>
<dbReference type="PANTHER" id="PTHR42878">
    <property type="entry name" value="TWO-COMPONENT HISTIDINE KINASE"/>
    <property type="match status" value="1"/>
</dbReference>
<evidence type="ECO:0000313" key="11">
    <source>
        <dbReference type="Proteomes" id="UP000678545"/>
    </source>
</evidence>
<dbReference type="GO" id="GO:0000156">
    <property type="term" value="F:phosphorelay response regulator activity"/>
    <property type="evidence" value="ECO:0007669"/>
    <property type="project" value="TreeGrafter"/>
</dbReference>
<evidence type="ECO:0000259" key="9">
    <source>
        <dbReference type="PROSITE" id="PS50109"/>
    </source>
</evidence>
<organism evidence="10 11">
    <name type="scientific">Undibacterium fentianense</name>
    <dbReference type="NCBI Taxonomy" id="2828728"/>
    <lineage>
        <taxon>Bacteria</taxon>
        <taxon>Pseudomonadati</taxon>
        <taxon>Pseudomonadota</taxon>
        <taxon>Betaproteobacteria</taxon>
        <taxon>Burkholderiales</taxon>
        <taxon>Oxalobacteraceae</taxon>
        <taxon>Undibacterium</taxon>
    </lineage>
</organism>
<dbReference type="Gene3D" id="3.30.565.10">
    <property type="entry name" value="Histidine kinase-like ATPase, C-terminal domain"/>
    <property type="match status" value="1"/>
</dbReference>
<dbReference type="GO" id="GO:0030295">
    <property type="term" value="F:protein kinase activator activity"/>
    <property type="evidence" value="ECO:0007669"/>
    <property type="project" value="TreeGrafter"/>
</dbReference>